<organism evidence="1 4">
    <name type="scientific">Algibacter amylolyticus</name>
    <dbReference type="NCBI Taxonomy" id="1608400"/>
    <lineage>
        <taxon>Bacteria</taxon>
        <taxon>Pseudomonadati</taxon>
        <taxon>Bacteroidota</taxon>
        <taxon>Flavobacteriia</taxon>
        <taxon>Flavobacteriales</taxon>
        <taxon>Flavobacteriaceae</taxon>
        <taxon>Algibacter</taxon>
    </lineage>
</organism>
<dbReference type="RefSeq" id="WP_144117753.1">
    <property type="nucleotide sequence ID" value="NZ_JACHGE010000007.1"/>
</dbReference>
<sequence length="250" mass="29755">MTSRLKNNIKKLYETFEKYHSNSNMNGSPNYDNLNKWNEELFSKSLPELTEDDLSRFTGKAITTWGNANDYKHFLPRIFELTAELKTPYEIWIAFDKLTLAEWNKWTENEQIVIQEFMIALWESILNDNSEKAEWEFKDYFSAIAHFYPNFTDLLNVWNESESKASIKHLSEFIVDEQTALFDRKKISGFNDQKENAGEFINWILSDKILNKIQQKYFEFEKESFAEKISWAEQIITEERKSTAHNTVYN</sequence>
<evidence type="ECO:0000313" key="3">
    <source>
        <dbReference type="Proteomes" id="UP000315145"/>
    </source>
</evidence>
<reference evidence="1" key="3">
    <citation type="submission" date="2019-09" db="EMBL/GenBank/DDBJ databases">
        <authorList>
            <person name="Zhang D.-C."/>
        </authorList>
    </citation>
    <scope>NUCLEOTIDE SEQUENCE</scope>
    <source>
        <strain evidence="1">RU-4-M-4</strain>
    </source>
</reference>
<accession>A0A5M7B5D5</accession>
<proteinExistence type="predicted"/>
<evidence type="ECO:0000313" key="1">
    <source>
        <dbReference type="EMBL" id="KAA5822471.1"/>
    </source>
</evidence>
<name>A0A5M7B5D5_9FLAO</name>
<keyword evidence="3" id="KW-1185">Reference proteome</keyword>
<comment type="caution">
    <text evidence="1">The sequence shown here is derived from an EMBL/GenBank/DDBJ whole genome shotgun (WGS) entry which is preliminary data.</text>
</comment>
<dbReference type="Proteomes" id="UP000322315">
    <property type="component" value="Unassembled WGS sequence"/>
</dbReference>
<reference evidence="1 4" key="1">
    <citation type="journal article" date="2015" name="Int. J. Syst. Evol. Microbiol.">
        <title>Algibacter amylolyticus sp. nov., isolated from intertidal sediment.</title>
        <authorList>
            <person name="Zhang D.C."/>
            <person name="Wu J."/>
            <person name="Neuner K."/>
            <person name="Yao J."/>
            <person name="Margesin R."/>
        </authorList>
    </citation>
    <scope>NUCLEOTIDE SEQUENCE [LARGE SCALE GENOMIC DNA]</scope>
    <source>
        <strain evidence="1 4">RU-4-M-4</strain>
    </source>
</reference>
<reference evidence="2 3" key="2">
    <citation type="submission" date="2019-07" db="EMBL/GenBank/DDBJ databases">
        <title>Algibacter marinivivus sp. nov., isolated from the surface of a marine red alga.</title>
        <authorList>
            <person name="Zhong X."/>
            <person name="Xu W."/>
            <person name="Zhang Y."/>
            <person name="Zhang Q."/>
            <person name="Du Z."/>
        </authorList>
    </citation>
    <scope>NUCLEOTIDE SEQUENCE [LARGE SCALE GENOMIC DNA]</scope>
    <source>
        <strain evidence="2 3">RU-4-M-4</strain>
    </source>
</reference>
<dbReference type="AlphaFoldDB" id="A0A5M7B5D5"/>
<dbReference type="OrthoDB" id="4535590at2"/>
<dbReference type="EMBL" id="VMBF01000009">
    <property type="protein sequence ID" value="TSJ73621.1"/>
    <property type="molecule type" value="Genomic_DNA"/>
</dbReference>
<protein>
    <submittedName>
        <fullName evidence="1">Uncharacterized protein</fullName>
    </submittedName>
</protein>
<dbReference type="EMBL" id="VWRS01000009">
    <property type="protein sequence ID" value="KAA5822471.1"/>
    <property type="molecule type" value="Genomic_DNA"/>
</dbReference>
<evidence type="ECO:0000313" key="2">
    <source>
        <dbReference type="EMBL" id="TSJ73621.1"/>
    </source>
</evidence>
<gene>
    <name evidence="1" type="ORF">F2B50_15110</name>
    <name evidence="2" type="ORF">FPF71_15110</name>
</gene>
<evidence type="ECO:0000313" key="4">
    <source>
        <dbReference type="Proteomes" id="UP000322315"/>
    </source>
</evidence>
<dbReference type="Proteomes" id="UP000315145">
    <property type="component" value="Unassembled WGS sequence"/>
</dbReference>